<dbReference type="SUPFAM" id="SSF52058">
    <property type="entry name" value="L domain-like"/>
    <property type="match status" value="1"/>
</dbReference>
<evidence type="ECO:0000259" key="7">
    <source>
        <dbReference type="Pfam" id="PF20160"/>
    </source>
</evidence>
<reference evidence="9 10" key="1">
    <citation type="submission" date="2024-01" db="EMBL/GenBank/DDBJ databases">
        <title>A telomere-to-telomere, gap-free genome of sweet tea (Lithocarpus litseifolius).</title>
        <authorList>
            <person name="Zhou J."/>
        </authorList>
    </citation>
    <scope>NUCLEOTIDE SEQUENCE [LARGE SCALE GENOMIC DNA]</scope>
    <source>
        <strain evidence="9">Zhou-2022a</strain>
        <tissue evidence="9">Leaf</tissue>
    </source>
</reference>
<dbReference type="AlphaFoldDB" id="A0AAW2CCD8"/>
<accession>A0AAW2CCD8</accession>
<comment type="caution">
    <text evidence="9">The sequence shown here is derived from an EMBL/GenBank/DDBJ whole genome shotgun (WGS) entry which is preliminary data.</text>
</comment>
<protein>
    <recommendedName>
        <fullName evidence="1">ADP-ribosyl cyclase/cyclic ADP-ribose hydrolase</fullName>
        <ecNumber evidence="1">3.2.2.6</ecNumber>
    </recommendedName>
</protein>
<dbReference type="Gene3D" id="3.40.50.300">
    <property type="entry name" value="P-loop containing nucleotide triphosphate hydrolases"/>
    <property type="match status" value="1"/>
</dbReference>
<dbReference type="InterPro" id="IPR058192">
    <property type="entry name" value="WHD_ROQ1-like"/>
</dbReference>
<dbReference type="InterPro" id="IPR045344">
    <property type="entry name" value="C-JID"/>
</dbReference>
<dbReference type="InterPro" id="IPR032675">
    <property type="entry name" value="LRR_dom_sf"/>
</dbReference>
<dbReference type="SUPFAM" id="SSF52540">
    <property type="entry name" value="P-loop containing nucleoside triphosphate hydrolases"/>
    <property type="match status" value="1"/>
</dbReference>
<dbReference type="InterPro" id="IPR027417">
    <property type="entry name" value="P-loop_NTPase"/>
</dbReference>
<dbReference type="InterPro" id="IPR036390">
    <property type="entry name" value="WH_DNA-bd_sf"/>
</dbReference>
<organism evidence="9 10">
    <name type="scientific">Lithocarpus litseifolius</name>
    <dbReference type="NCBI Taxonomy" id="425828"/>
    <lineage>
        <taxon>Eukaryota</taxon>
        <taxon>Viridiplantae</taxon>
        <taxon>Streptophyta</taxon>
        <taxon>Embryophyta</taxon>
        <taxon>Tracheophyta</taxon>
        <taxon>Spermatophyta</taxon>
        <taxon>Magnoliopsida</taxon>
        <taxon>eudicotyledons</taxon>
        <taxon>Gunneridae</taxon>
        <taxon>Pentapetalae</taxon>
        <taxon>rosids</taxon>
        <taxon>fabids</taxon>
        <taxon>Fagales</taxon>
        <taxon>Fagaceae</taxon>
        <taxon>Lithocarpus</taxon>
    </lineage>
</organism>
<evidence type="ECO:0000256" key="5">
    <source>
        <dbReference type="ARBA" id="ARBA00047304"/>
    </source>
</evidence>
<dbReference type="Pfam" id="PF00931">
    <property type="entry name" value="NB-ARC"/>
    <property type="match status" value="1"/>
</dbReference>
<dbReference type="InterPro" id="IPR042197">
    <property type="entry name" value="Apaf_helical"/>
</dbReference>
<evidence type="ECO:0000256" key="4">
    <source>
        <dbReference type="ARBA" id="ARBA00023027"/>
    </source>
</evidence>
<proteinExistence type="predicted"/>
<comment type="catalytic activity">
    <reaction evidence="5">
        <text>NAD(+) + H2O = ADP-D-ribose + nicotinamide + H(+)</text>
        <dbReference type="Rhea" id="RHEA:16301"/>
        <dbReference type="ChEBI" id="CHEBI:15377"/>
        <dbReference type="ChEBI" id="CHEBI:15378"/>
        <dbReference type="ChEBI" id="CHEBI:17154"/>
        <dbReference type="ChEBI" id="CHEBI:57540"/>
        <dbReference type="ChEBI" id="CHEBI:57967"/>
        <dbReference type="EC" id="3.2.2.6"/>
    </reaction>
    <physiologicalReaction direction="left-to-right" evidence="5">
        <dbReference type="Rhea" id="RHEA:16302"/>
    </physiologicalReaction>
</comment>
<evidence type="ECO:0000259" key="8">
    <source>
        <dbReference type="Pfam" id="PF23282"/>
    </source>
</evidence>
<evidence type="ECO:0000313" key="10">
    <source>
        <dbReference type="Proteomes" id="UP001459277"/>
    </source>
</evidence>
<evidence type="ECO:0000256" key="2">
    <source>
        <dbReference type="ARBA" id="ARBA00022614"/>
    </source>
</evidence>
<evidence type="ECO:0000256" key="1">
    <source>
        <dbReference type="ARBA" id="ARBA00011982"/>
    </source>
</evidence>
<name>A0AAW2CCD8_9ROSI</name>
<dbReference type="EMBL" id="JAZDWU010000008">
    <property type="protein sequence ID" value="KAK9995167.1"/>
    <property type="molecule type" value="Genomic_DNA"/>
</dbReference>
<feature type="domain" description="C-JID" evidence="7">
    <location>
        <begin position="444"/>
        <end position="547"/>
    </location>
</feature>
<dbReference type="Pfam" id="PF23282">
    <property type="entry name" value="WHD_ROQ1"/>
    <property type="match status" value="1"/>
</dbReference>
<dbReference type="InterPro" id="IPR044974">
    <property type="entry name" value="Disease_R_plants"/>
</dbReference>
<dbReference type="GO" id="GO:0043531">
    <property type="term" value="F:ADP binding"/>
    <property type="evidence" value="ECO:0007669"/>
    <property type="project" value="InterPro"/>
</dbReference>
<keyword evidence="10" id="KW-1185">Reference proteome</keyword>
<dbReference type="PRINTS" id="PR00364">
    <property type="entry name" value="DISEASERSIST"/>
</dbReference>
<dbReference type="PANTHER" id="PTHR11017">
    <property type="entry name" value="LEUCINE-RICH REPEAT-CONTAINING PROTEIN"/>
    <property type="match status" value="1"/>
</dbReference>
<feature type="domain" description="Disease resistance protein Roq1-like winged-helix" evidence="8">
    <location>
        <begin position="238"/>
        <end position="306"/>
    </location>
</feature>
<dbReference type="GO" id="GO:0006952">
    <property type="term" value="P:defense response"/>
    <property type="evidence" value="ECO:0007669"/>
    <property type="project" value="InterPro"/>
</dbReference>
<dbReference type="Proteomes" id="UP001459277">
    <property type="component" value="Unassembled WGS sequence"/>
</dbReference>
<keyword evidence="2" id="KW-0433">Leucine-rich repeat</keyword>
<sequence>MVKNILGKLNSTYSNVHKDLVGINSCMEEMVNLLAIWLNDVRFVGICGMGGMGKTTLAPFIYSKLHYCFEGSSFLANVKEESKKHGLVRLQKRLLADIFLEKNIDFLDVQWGINMIGKRLCHKRVLVIVDNVDQLDQLEALVVVRVEIYMARKLNDDEALHFFSLKAFKKDYPSEGYEVLSQKFICCAQGLPLALELLGEFLFRRSVDEWESALCRLKESPERQILDVLKITFDGLREREKNIFLDIACFFKGMEEDHVVNILQALYDKPKIDIVVLLEKSLITISFEKFWMHDLLQELRKEIVHCESPEEPGRRSRLWLMEHVIHVLKCNTSLERLKLIDLHDSWNLIETLDFIEVPNLEQLILQHCTRLSKIHASLGELKRLILLDLNGCKCLKSLPHKICLESLKVFILFGCSRLEMFQGLWEICHGNFKETSGYDMIILGSKIPKWFSHHSEGASLNLQVPSLLCNKLTGIVLSVVFALCEHHPLDLIDLANWGFLRITHQLTYSFKVNGYDKPNKKDYCFSEQYGLEIKKCGINLVFKENIEDCNQTMAQCHNSNVTPYEDEFDDSAKDSKNKPPPCLLSQTLKILVAQRTHNGRTLEVQVATPNASSVPSLKEFFSLHGSPS</sequence>
<keyword evidence="4" id="KW-0520">NAD</keyword>
<dbReference type="Gene3D" id="3.80.10.10">
    <property type="entry name" value="Ribonuclease Inhibitor"/>
    <property type="match status" value="1"/>
</dbReference>
<dbReference type="GO" id="GO:0061809">
    <property type="term" value="F:NAD+ nucleosidase activity, cyclic ADP-ribose generating"/>
    <property type="evidence" value="ECO:0007669"/>
    <property type="project" value="UniProtKB-EC"/>
</dbReference>
<evidence type="ECO:0000313" key="9">
    <source>
        <dbReference type="EMBL" id="KAK9995167.1"/>
    </source>
</evidence>
<dbReference type="EC" id="3.2.2.6" evidence="1"/>
<dbReference type="Gene3D" id="1.10.8.430">
    <property type="entry name" value="Helical domain of apoptotic protease-activating factors"/>
    <property type="match status" value="1"/>
</dbReference>
<evidence type="ECO:0000259" key="6">
    <source>
        <dbReference type="Pfam" id="PF00931"/>
    </source>
</evidence>
<feature type="domain" description="NB-ARC" evidence="6">
    <location>
        <begin position="29"/>
        <end position="145"/>
    </location>
</feature>
<evidence type="ECO:0000256" key="3">
    <source>
        <dbReference type="ARBA" id="ARBA00022737"/>
    </source>
</evidence>
<dbReference type="InterPro" id="IPR002182">
    <property type="entry name" value="NB-ARC"/>
</dbReference>
<keyword evidence="3" id="KW-0677">Repeat</keyword>
<dbReference type="SUPFAM" id="SSF46785">
    <property type="entry name" value="Winged helix' DNA-binding domain"/>
    <property type="match status" value="1"/>
</dbReference>
<dbReference type="PANTHER" id="PTHR11017:SF527">
    <property type="entry name" value="TMV RESISTANCE PROTEIN N-LIKE"/>
    <property type="match status" value="1"/>
</dbReference>
<gene>
    <name evidence="9" type="ORF">SO802_024870</name>
</gene>
<dbReference type="Pfam" id="PF20160">
    <property type="entry name" value="C-JID"/>
    <property type="match status" value="1"/>
</dbReference>